<comment type="caution">
    <text evidence="3">The sequence shown here is derived from an EMBL/GenBank/DDBJ whole genome shotgun (WGS) entry which is preliminary data.</text>
</comment>
<sequence>MGKAEFGSAKYQAKQLKASGLQKLRYYCQLCRKQCRDANGFKNHLSSPSHMGRISNLSSDGKAGSVVEEFSAQFERDFMRLLRINHGTKKIDANKFYQEYILNDRDHVHMNATKWSSLTSFIRYLGRQGKVRVEMPDAEDEFNLVIRLPETTAPAKKKAAEADEERTLKFLQQQVEHGKQLEQRQEKTTSANKSDMHKDKQDEEASKQEASEGNTQAAKASSSPGVPIKLSLKGLVTKKRPVASVFSNDSDSDTNS</sequence>
<name>A0AA91PXN4_CLALS</name>
<organism evidence="3 4">
    <name type="scientific">Clavispora lusitaniae</name>
    <name type="common">Candida lusitaniae</name>
    <dbReference type="NCBI Taxonomy" id="36911"/>
    <lineage>
        <taxon>Eukaryota</taxon>
        <taxon>Fungi</taxon>
        <taxon>Dikarya</taxon>
        <taxon>Ascomycota</taxon>
        <taxon>Saccharomycotina</taxon>
        <taxon>Pichiomycetes</taxon>
        <taxon>Metschnikowiaceae</taxon>
        <taxon>Clavispora</taxon>
    </lineage>
</organism>
<feature type="region of interest" description="Disordered" evidence="1">
    <location>
        <begin position="175"/>
        <end position="256"/>
    </location>
</feature>
<feature type="compositionally biased region" description="Basic and acidic residues" evidence="1">
    <location>
        <begin position="176"/>
        <end position="187"/>
    </location>
</feature>
<dbReference type="InterPro" id="IPR038254">
    <property type="entry name" value="KIN17_WH-like_sf"/>
</dbReference>
<dbReference type="InterPro" id="IPR056767">
    <property type="entry name" value="C2H2-Znf_KIN17"/>
</dbReference>
<dbReference type="InterPro" id="IPR019447">
    <property type="entry name" value="DNA/RNA-bd_Kin17_WH-like_dom"/>
</dbReference>
<dbReference type="Gene3D" id="1.10.10.2030">
    <property type="entry name" value="DNA/RNA-binding protein Kin17, conserved domain"/>
    <property type="match status" value="1"/>
</dbReference>
<evidence type="ECO:0000259" key="2">
    <source>
        <dbReference type="PROSITE" id="PS00028"/>
    </source>
</evidence>
<dbReference type="Gene3D" id="3.30.160.60">
    <property type="entry name" value="Classic Zinc Finger"/>
    <property type="match status" value="1"/>
</dbReference>
<dbReference type="PANTHER" id="PTHR12805">
    <property type="entry name" value="KIN17 KIN, ANTIGENIC DETERMINANT OF RECA PROTEIN HOMOLOG"/>
    <property type="match status" value="1"/>
</dbReference>
<dbReference type="GO" id="GO:0003690">
    <property type="term" value="F:double-stranded DNA binding"/>
    <property type="evidence" value="ECO:0007669"/>
    <property type="project" value="TreeGrafter"/>
</dbReference>
<protein>
    <recommendedName>
        <fullName evidence="2">C2H2-type domain-containing protein</fullName>
    </recommendedName>
</protein>
<dbReference type="Pfam" id="PF10357">
    <property type="entry name" value="WH_KIN17"/>
    <property type="match status" value="1"/>
</dbReference>
<dbReference type="GO" id="GO:0006260">
    <property type="term" value="P:DNA replication"/>
    <property type="evidence" value="ECO:0007669"/>
    <property type="project" value="TreeGrafter"/>
</dbReference>
<dbReference type="InterPro" id="IPR013087">
    <property type="entry name" value="Znf_C2H2_type"/>
</dbReference>
<dbReference type="SMART" id="SM01253">
    <property type="entry name" value="Kin17_mid"/>
    <property type="match status" value="1"/>
</dbReference>
<dbReference type="GO" id="GO:0005634">
    <property type="term" value="C:nucleus"/>
    <property type="evidence" value="ECO:0007669"/>
    <property type="project" value="TreeGrafter"/>
</dbReference>
<dbReference type="Proteomes" id="UP000195602">
    <property type="component" value="Unassembled WGS sequence"/>
</dbReference>
<feature type="compositionally biased region" description="Basic and acidic residues" evidence="1">
    <location>
        <begin position="194"/>
        <end position="210"/>
    </location>
</feature>
<dbReference type="InterPro" id="IPR037321">
    <property type="entry name" value="KIN17-like"/>
</dbReference>
<feature type="compositionally biased region" description="Polar residues" evidence="1">
    <location>
        <begin position="211"/>
        <end position="224"/>
    </location>
</feature>
<feature type="compositionally biased region" description="Polar residues" evidence="1">
    <location>
        <begin position="245"/>
        <end position="256"/>
    </location>
</feature>
<dbReference type="InterPro" id="IPR036236">
    <property type="entry name" value="Znf_C2H2_sf"/>
</dbReference>
<dbReference type="PANTHER" id="PTHR12805:SF0">
    <property type="entry name" value="DNA_RNA-BINDING PROTEIN KIN17"/>
    <property type="match status" value="1"/>
</dbReference>
<proteinExistence type="predicted"/>
<dbReference type="GO" id="GO:0006974">
    <property type="term" value="P:DNA damage response"/>
    <property type="evidence" value="ECO:0007669"/>
    <property type="project" value="TreeGrafter"/>
</dbReference>
<evidence type="ECO:0000313" key="4">
    <source>
        <dbReference type="Proteomes" id="UP000195602"/>
    </source>
</evidence>
<evidence type="ECO:0000313" key="3">
    <source>
        <dbReference type="EMBL" id="OVF07032.1"/>
    </source>
</evidence>
<reference evidence="3 4" key="1">
    <citation type="submission" date="2017-04" db="EMBL/GenBank/DDBJ databases">
        <title>Draft genome of the yeast Clavispora lusitaniae type strain CBS 6936.</title>
        <authorList>
            <person name="Durrens P."/>
            <person name="Klopp C."/>
            <person name="Biteau N."/>
            <person name="Fitton-Ouhabi V."/>
            <person name="Dementhon K."/>
            <person name="Accoceberry I."/>
            <person name="Sherman D.J."/>
            <person name="Noel T."/>
        </authorList>
    </citation>
    <scope>NUCLEOTIDE SEQUENCE [LARGE SCALE GENOMIC DNA]</scope>
    <source>
        <strain evidence="3 4">CBS 6936</strain>
    </source>
</reference>
<dbReference type="AlphaFoldDB" id="A0AA91PXN4"/>
<evidence type="ECO:0000256" key="1">
    <source>
        <dbReference type="SAM" id="MobiDB-lite"/>
    </source>
</evidence>
<gene>
    <name evidence="3" type="ORF">A9F13_16g01408</name>
</gene>
<feature type="domain" description="C2H2-type" evidence="2">
    <location>
        <begin position="28"/>
        <end position="50"/>
    </location>
</feature>
<dbReference type="PROSITE" id="PS00028">
    <property type="entry name" value="ZINC_FINGER_C2H2_1"/>
    <property type="match status" value="1"/>
</dbReference>
<accession>A0AA91PXN4</accession>
<dbReference type="SUPFAM" id="SSF57667">
    <property type="entry name" value="beta-beta-alpha zinc fingers"/>
    <property type="match status" value="1"/>
</dbReference>
<dbReference type="KEGG" id="clus:A9F13_16g01408"/>
<dbReference type="Pfam" id="PF25095">
    <property type="entry name" value="C2H2-zf_KIN17"/>
    <property type="match status" value="1"/>
</dbReference>
<dbReference type="EMBL" id="LYUB02000016">
    <property type="protein sequence ID" value="OVF07032.1"/>
    <property type="molecule type" value="Genomic_DNA"/>
</dbReference>